<dbReference type="InterPro" id="IPR045851">
    <property type="entry name" value="AMP-bd_C_sf"/>
</dbReference>
<dbReference type="NCBIfam" id="TIGR01746">
    <property type="entry name" value="Thioester-redct"/>
    <property type="match status" value="1"/>
</dbReference>
<evidence type="ECO:0000256" key="1">
    <source>
        <dbReference type="ARBA" id="ARBA00001957"/>
    </source>
</evidence>
<dbReference type="NCBIfam" id="TIGR01733">
    <property type="entry name" value="AA-adenyl-dom"/>
    <property type="match status" value="1"/>
</dbReference>
<dbReference type="InterPro" id="IPR013120">
    <property type="entry name" value="FAR_NAD-bd"/>
</dbReference>
<dbReference type="Gene3D" id="3.30.559.30">
    <property type="entry name" value="Nonribosomal peptide synthetase, condensation domain"/>
    <property type="match status" value="1"/>
</dbReference>
<protein>
    <submittedName>
        <fullName evidence="7">Amino acid adenylation domain-containing protein/thioester reductase domain-containing protein</fullName>
    </submittedName>
</protein>
<evidence type="ECO:0000256" key="3">
    <source>
        <dbReference type="ARBA" id="ARBA00022450"/>
    </source>
</evidence>
<feature type="domain" description="Carrier" evidence="6">
    <location>
        <begin position="1008"/>
        <end position="1083"/>
    </location>
</feature>
<dbReference type="GO" id="GO:0005829">
    <property type="term" value="C:cytosol"/>
    <property type="evidence" value="ECO:0007669"/>
    <property type="project" value="TreeGrafter"/>
</dbReference>
<dbReference type="InterPro" id="IPR010071">
    <property type="entry name" value="AA_adenyl_dom"/>
</dbReference>
<dbReference type="Gene3D" id="3.30.300.30">
    <property type="match status" value="1"/>
</dbReference>
<dbReference type="InterPro" id="IPR001242">
    <property type="entry name" value="Condensation_dom"/>
</dbReference>
<dbReference type="GO" id="GO:0009239">
    <property type="term" value="P:enterobactin biosynthetic process"/>
    <property type="evidence" value="ECO:0007669"/>
    <property type="project" value="TreeGrafter"/>
</dbReference>
<dbReference type="Gene3D" id="1.10.1200.10">
    <property type="entry name" value="ACP-like"/>
    <property type="match status" value="1"/>
</dbReference>
<organism evidence="7">
    <name type="scientific">Candidatus Kentrum sp. TC</name>
    <dbReference type="NCBI Taxonomy" id="2126339"/>
    <lineage>
        <taxon>Bacteria</taxon>
        <taxon>Pseudomonadati</taxon>
        <taxon>Pseudomonadota</taxon>
        <taxon>Gammaproteobacteria</taxon>
        <taxon>Candidatus Kentrum</taxon>
    </lineage>
</organism>
<dbReference type="PROSITE" id="PS50075">
    <property type="entry name" value="CARRIER"/>
    <property type="match status" value="1"/>
</dbReference>
<name>A0A450Z8X1_9GAMM</name>
<dbReference type="InterPro" id="IPR000873">
    <property type="entry name" value="AMP-dep_synth/lig_dom"/>
</dbReference>
<dbReference type="Gene3D" id="3.40.50.980">
    <property type="match status" value="2"/>
</dbReference>
<dbReference type="SUPFAM" id="SSF56801">
    <property type="entry name" value="Acetyl-CoA synthetase-like"/>
    <property type="match status" value="1"/>
</dbReference>
<dbReference type="PANTHER" id="PTHR45527:SF1">
    <property type="entry name" value="FATTY ACID SYNTHASE"/>
    <property type="match status" value="1"/>
</dbReference>
<evidence type="ECO:0000259" key="6">
    <source>
        <dbReference type="PROSITE" id="PS50075"/>
    </source>
</evidence>
<comment type="cofactor">
    <cofactor evidence="1">
        <name>pantetheine 4'-phosphate</name>
        <dbReference type="ChEBI" id="CHEBI:47942"/>
    </cofactor>
</comment>
<dbReference type="PANTHER" id="PTHR45527">
    <property type="entry name" value="NONRIBOSOMAL PEPTIDE SYNTHETASE"/>
    <property type="match status" value="1"/>
</dbReference>
<gene>
    <name evidence="7" type="ORF">BECKTC1821D_GA0114238_10952</name>
</gene>
<dbReference type="GO" id="GO:0047527">
    <property type="term" value="F:2,3-dihydroxybenzoate-serine ligase activity"/>
    <property type="evidence" value="ECO:0007669"/>
    <property type="project" value="TreeGrafter"/>
</dbReference>
<sequence length="1492" mass="166793">MSDFPEMKENFSSEEKRKLLRKLFRDKASQLKTSHPLSYGQKALWFLYRSAPMSSAYNVAAVARIHSPLDVPALQDAFQILLTRHPALRTTFLLKDDQPIQIVHGAQKIHFEEIDACEDTDEALDKRVRAAYQRPFDLENGPLFRVSLFTRAAEDHVLLLSSHHVACDGWSTWVLISESLSLYSARKAERAMVLPPLKWQYQDFTRWQAELLESPEGERMWEYWRERLKGELPLLDLPTDRPRPPVQTYKGATVTFVVPATLTGKINDRMQASGATLYMIIMAAFQVLLHRYTGQNDIIVGSPTVGRSRSEFEAIVGYFVNSLALRANLEGDPPFSSFLGQVRETILGGLAHQDYPFPLLVERLQPRRDASRSPIFQTLFVLQKIQNDDELSAFLFDAGDEYSRIEKGGVSLSPFKMPQQEGQFDLTLKMVAMKRSLSGAFSYNADLFDADTIVRMIGHFQSLLEGIVADPSMRVSQLPLLTEPERQRILIEWNETKALYPTEKCIHELFEERVVANPDAVAVVFEGEEISYGDLNVRANRLAHRLLALGVGQEVLVGLFVERSLEMIVGLLGILKAGGAYVPLDPEYPTNRLAFMAEDAGLAVLLCHGATREKLPKCTARILDMDVETAAIAEKSRNNPARLAKSNNLAYVIYTSGSTGKPKGVCIEHKSVGNLIAWHAKDFSVTAEDHCAQIASLSFDAAVWEIWPVLTKGATLHIASSQTIVAGPAAIKDWILSEGITLCFLPTPLAQAVISEEWSLSRSLRVLLTGGDQFKTPVPADLPFQVVNNYGPTENTVVTTSGIIEIGLPLPPIGRPISNTRVYILDTHMHSVPIGVPGELYIGGSGLARGYLNRPDLTAKRFIPDPFGGDSDARLYRTGDSCCWLPDGTIEFLGRIDTQVKIRGFRIECSEVENALLLYPDIQEAVVDAREAETDKRLVAWVLAEPEDQSALRDALRTHLRESLPDWMVPSIFVFVDSFPLTPNGKIDRRALPAPDMGDIGSAAEYIAPRTESEIEMTALWTKALGVDKIGIHDNFFDLGGHSLLAVELISQVKEHFAVDVPMRVLFEEPTVSGILKGMGLARTETEKEELDLDMEARLEDDIRPQPEVLTASRVGNPRHVLVTGAAGFLGIYLVGELLRRTQAVIWCLVRGKDQQKAGKRFEAALAEHDQAMDGWRQRIKVVRGDLKQERLGVTEELFRELTEKVDVIYHNGAEVNHMYPYRELRKANVEGTKEILRIACAGRKKPVHYVSTLGVFAGTAQAIREDSELVSDGLVDSGYVQSKWVGEKLVWEAGNRGLPVAVYRPDRIGGHSETGKWNDKDTLYQMLIGSIGWGISPDWDYVENVAPVDYCAKALVWLSLREETLGRAYHLANSESISSRELTNHLRANGFNVHQLPYKEWRDAIDYGDKGILEYFLDHVVGDGDSPFKGEEVQELQCSQTIQALSGSGIECPSITVEIIGRYVKSMQRSHGKWLWRLHKVKTALKRFFKF</sequence>
<keyword evidence="5" id="KW-0436">Ligase</keyword>
<dbReference type="InterPro" id="IPR036291">
    <property type="entry name" value="NAD(P)-bd_dom_sf"/>
</dbReference>
<dbReference type="InterPro" id="IPR010080">
    <property type="entry name" value="Thioester_reductase-like_dom"/>
</dbReference>
<dbReference type="SUPFAM" id="SSF52777">
    <property type="entry name" value="CoA-dependent acyltransferases"/>
    <property type="match status" value="2"/>
</dbReference>
<accession>A0A450Z8X1</accession>
<dbReference type="Gene3D" id="3.30.559.10">
    <property type="entry name" value="Chloramphenicol acetyltransferase-like domain"/>
    <property type="match status" value="1"/>
</dbReference>
<dbReference type="GO" id="GO:0031177">
    <property type="term" value="F:phosphopantetheine binding"/>
    <property type="evidence" value="ECO:0007669"/>
    <property type="project" value="TreeGrafter"/>
</dbReference>
<dbReference type="InterPro" id="IPR020845">
    <property type="entry name" value="AMP-binding_CS"/>
</dbReference>
<dbReference type="FunFam" id="3.40.50.12780:FF:000012">
    <property type="entry name" value="Non-ribosomal peptide synthetase"/>
    <property type="match status" value="1"/>
</dbReference>
<dbReference type="Pfam" id="PF13193">
    <property type="entry name" value="AMP-binding_C"/>
    <property type="match status" value="1"/>
</dbReference>
<dbReference type="InterPro" id="IPR036736">
    <property type="entry name" value="ACP-like_sf"/>
</dbReference>
<evidence type="ECO:0000313" key="7">
    <source>
        <dbReference type="EMBL" id="VFK50237.1"/>
    </source>
</evidence>
<dbReference type="Pfam" id="PF00501">
    <property type="entry name" value="AMP-binding"/>
    <property type="match status" value="1"/>
</dbReference>
<dbReference type="InterPro" id="IPR023213">
    <property type="entry name" value="CAT-like_dom_sf"/>
</dbReference>
<keyword evidence="4" id="KW-0597">Phosphoprotein</keyword>
<dbReference type="Gene3D" id="3.40.50.720">
    <property type="entry name" value="NAD(P)-binding Rossmann-like Domain"/>
    <property type="match status" value="1"/>
</dbReference>
<dbReference type="SUPFAM" id="SSF47336">
    <property type="entry name" value="ACP-like"/>
    <property type="match status" value="1"/>
</dbReference>
<keyword evidence="3" id="KW-0596">Phosphopantetheine</keyword>
<dbReference type="FunFam" id="2.30.38.10:FF:000001">
    <property type="entry name" value="Non-ribosomal peptide synthetase PvdI"/>
    <property type="match status" value="1"/>
</dbReference>
<dbReference type="Pfam" id="PF00668">
    <property type="entry name" value="Condensation"/>
    <property type="match status" value="1"/>
</dbReference>
<comment type="similarity">
    <text evidence="2">Belongs to the ATP-dependent AMP-binding enzyme family.</text>
</comment>
<dbReference type="InterPro" id="IPR009081">
    <property type="entry name" value="PP-bd_ACP"/>
</dbReference>
<dbReference type="Gene3D" id="2.30.38.10">
    <property type="entry name" value="Luciferase, Domain 3"/>
    <property type="match status" value="1"/>
</dbReference>
<proteinExistence type="inferred from homology"/>
<dbReference type="FunFam" id="3.30.300.30:FF:000010">
    <property type="entry name" value="Enterobactin synthetase component F"/>
    <property type="match status" value="1"/>
</dbReference>
<dbReference type="FunFam" id="3.40.50.980:FF:000001">
    <property type="entry name" value="Non-ribosomal peptide synthetase"/>
    <property type="match status" value="1"/>
</dbReference>
<dbReference type="EMBL" id="CAADFS010000095">
    <property type="protein sequence ID" value="VFK50237.1"/>
    <property type="molecule type" value="Genomic_DNA"/>
</dbReference>
<evidence type="ECO:0000256" key="4">
    <source>
        <dbReference type="ARBA" id="ARBA00022553"/>
    </source>
</evidence>
<dbReference type="InterPro" id="IPR006162">
    <property type="entry name" value="Ppantetheine_attach_site"/>
</dbReference>
<dbReference type="CDD" id="cd05235">
    <property type="entry name" value="SDR_e1"/>
    <property type="match status" value="1"/>
</dbReference>
<dbReference type="SUPFAM" id="SSF51735">
    <property type="entry name" value="NAD(P)-binding Rossmann-fold domains"/>
    <property type="match status" value="1"/>
</dbReference>
<dbReference type="CDD" id="cd05930">
    <property type="entry name" value="A_NRPS"/>
    <property type="match status" value="1"/>
</dbReference>
<dbReference type="GO" id="GO:0009366">
    <property type="term" value="C:enterobactin synthetase complex"/>
    <property type="evidence" value="ECO:0007669"/>
    <property type="project" value="TreeGrafter"/>
</dbReference>
<dbReference type="CDD" id="cd19531">
    <property type="entry name" value="LCL_NRPS-like"/>
    <property type="match status" value="1"/>
</dbReference>
<dbReference type="Pfam" id="PF07993">
    <property type="entry name" value="NAD_binding_4"/>
    <property type="match status" value="1"/>
</dbReference>
<dbReference type="Pfam" id="PF00550">
    <property type="entry name" value="PP-binding"/>
    <property type="match status" value="1"/>
</dbReference>
<dbReference type="PROSITE" id="PS00012">
    <property type="entry name" value="PHOSPHOPANTETHEINE"/>
    <property type="match status" value="1"/>
</dbReference>
<dbReference type="InterPro" id="IPR025110">
    <property type="entry name" value="AMP-bd_C"/>
</dbReference>
<dbReference type="FunFam" id="1.10.1200.10:FF:000005">
    <property type="entry name" value="Nonribosomal peptide synthetase 1"/>
    <property type="match status" value="1"/>
</dbReference>
<dbReference type="GO" id="GO:0043041">
    <property type="term" value="P:amino acid activation for nonribosomal peptide biosynthetic process"/>
    <property type="evidence" value="ECO:0007669"/>
    <property type="project" value="TreeGrafter"/>
</dbReference>
<reference evidence="7" key="1">
    <citation type="submission" date="2019-02" db="EMBL/GenBank/DDBJ databases">
        <authorList>
            <person name="Gruber-Vodicka R. H."/>
            <person name="Seah K. B. B."/>
        </authorList>
    </citation>
    <scope>NUCLEOTIDE SEQUENCE</scope>
    <source>
        <strain evidence="7">BECK_BZ123</strain>
    </source>
</reference>
<evidence type="ECO:0000256" key="5">
    <source>
        <dbReference type="ARBA" id="ARBA00022598"/>
    </source>
</evidence>
<dbReference type="PROSITE" id="PS00455">
    <property type="entry name" value="AMP_BINDING"/>
    <property type="match status" value="1"/>
</dbReference>
<evidence type="ECO:0000256" key="2">
    <source>
        <dbReference type="ARBA" id="ARBA00006432"/>
    </source>
</evidence>